<protein>
    <submittedName>
        <fullName evidence="2">Uncharacterized protein</fullName>
    </submittedName>
</protein>
<dbReference type="Proteomes" id="UP000681340">
    <property type="component" value="Unassembled WGS sequence"/>
</dbReference>
<keyword evidence="3" id="KW-1185">Reference proteome</keyword>
<gene>
    <name evidence="2" type="ORF">Aau02nite_04850</name>
</gene>
<evidence type="ECO:0000256" key="1">
    <source>
        <dbReference type="SAM" id="MobiDB-lite"/>
    </source>
</evidence>
<comment type="caution">
    <text evidence="2">The sequence shown here is derived from an EMBL/GenBank/DDBJ whole genome shotgun (WGS) entry which is preliminary data.</text>
</comment>
<sequence length="85" mass="9070">MPGTLRAGYDKTRSPAFHLDHGGRIIISAETSVRPLPGGWVDGRQAGRQKRAEPAPAEASASQTYRALVGASHTDRAGHPVRDRA</sequence>
<organism evidence="2 3">
    <name type="scientific">Actinoplanes auranticolor</name>
    <dbReference type="NCBI Taxonomy" id="47988"/>
    <lineage>
        <taxon>Bacteria</taxon>
        <taxon>Bacillati</taxon>
        <taxon>Actinomycetota</taxon>
        <taxon>Actinomycetes</taxon>
        <taxon>Micromonosporales</taxon>
        <taxon>Micromonosporaceae</taxon>
        <taxon>Actinoplanes</taxon>
    </lineage>
</organism>
<dbReference type="AlphaFoldDB" id="A0A919VIA8"/>
<name>A0A919VIA8_9ACTN</name>
<evidence type="ECO:0000313" key="3">
    <source>
        <dbReference type="Proteomes" id="UP000681340"/>
    </source>
</evidence>
<feature type="region of interest" description="Disordered" evidence="1">
    <location>
        <begin position="36"/>
        <end position="63"/>
    </location>
</feature>
<reference evidence="2" key="1">
    <citation type="submission" date="2021-03" db="EMBL/GenBank/DDBJ databases">
        <title>Whole genome shotgun sequence of Actinoplanes auranticolor NBRC 12245.</title>
        <authorList>
            <person name="Komaki H."/>
            <person name="Tamura T."/>
        </authorList>
    </citation>
    <scope>NUCLEOTIDE SEQUENCE</scope>
    <source>
        <strain evidence="2">NBRC 12245</strain>
    </source>
</reference>
<proteinExistence type="predicted"/>
<evidence type="ECO:0000313" key="2">
    <source>
        <dbReference type="EMBL" id="GIM63562.1"/>
    </source>
</evidence>
<dbReference type="EMBL" id="BOQL01000005">
    <property type="protein sequence ID" value="GIM63562.1"/>
    <property type="molecule type" value="Genomic_DNA"/>
</dbReference>
<accession>A0A919VIA8</accession>